<feature type="binding site" evidence="7">
    <location>
        <position position="98"/>
    </location>
    <ligand>
        <name>Zn(2+)</name>
        <dbReference type="ChEBI" id="CHEBI:29105"/>
    </ligand>
</feature>
<dbReference type="GO" id="GO:0015976">
    <property type="term" value="P:carbon utilization"/>
    <property type="evidence" value="ECO:0007669"/>
    <property type="project" value="InterPro"/>
</dbReference>
<name>A0A5B9E8I1_9BACT</name>
<organism evidence="9 10">
    <name type="scientific">Terriglobus albidus</name>
    <dbReference type="NCBI Taxonomy" id="1592106"/>
    <lineage>
        <taxon>Bacteria</taxon>
        <taxon>Pseudomonadati</taxon>
        <taxon>Acidobacteriota</taxon>
        <taxon>Terriglobia</taxon>
        <taxon>Terriglobales</taxon>
        <taxon>Acidobacteriaceae</taxon>
        <taxon>Terriglobus</taxon>
    </lineage>
</organism>
<proteinExistence type="inferred from homology"/>
<evidence type="ECO:0000256" key="2">
    <source>
        <dbReference type="ARBA" id="ARBA00012925"/>
    </source>
</evidence>
<dbReference type="SMART" id="SM00947">
    <property type="entry name" value="Pro_CA"/>
    <property type="match status" value="1"/>
</dbReference>
<dbReference type="KEGG" id="talb:FTW19_11125"/>
<comment type="cofactor">
    <cofactor evidence="7">
        <name>Zn(2+)</name>
        <dbReference type="ChEBI" id="CHEBI:29105"/>
    </cofactor>
    <text evidence="7">Binds 1 zinc ion per subunit.</text>
</comment>
<dbReference type="Gene3D" id="3.40.1050.10">
    <property type="entry name" value="Carbonic anhydrase"/>
    <property type="match status" value="1"/>
</dbReference>
<comment type="catalytic activity">
    <reaction evidence="6 8">
        <text>hydrogencarbonate + H(+) = CO2 + H2O</text>
        <dbReference type="Rhea" id="RHEA:10748"/>
        <dbReference type="ChEBI" id="CHEBI:15377"/>
        <dbReference type="ChEBI" id="CHEBI:15378"/>
        <dbReference type="ChEBI" id="CHEBI:16526"/>
        <dbReference type="ChEBI" id="CHEBI:17544"/>
        <dbReference type="EC" id="4.2.1.1"/>
    </reaction>
</comment>
<keyword evidence="5 8" id="KW-0456">Lyase</keyword>
<comment type="function">
    <text evidence="8">Reversible hydration of carbon dioxide.</text>
</comment>
<dbReference type="InterPro" id="IPR036874">
    <property type="entry name" value="Carbonic_anhydrase_sf"/>
</dbReference>
<dbReference type="InterPro" id="IPR001765">
    <property type="entry name" value="Carbonic_anhydrase"/>
</dbReference>
<sequence length="218" mass="23828">MQRLLDGYARFRNEVFPNHSSLFAQLARGQKPEVCLITCSDSRVMPEMILQCDPGQIFPIRNAGNLVPPPGESHSGVTATVEYAVKALKVADIVVCGHTGCGAMKEFLERKHVEELPLVHAWLRHAGPSAKWLRSLFEEAGAISLEKQTELLIQANVMTQLNHLAQQPAVAEGLANGTVRLHGWVYDIATGEIIALDNESGAFLPLTVGADDENRRIA</sequence>
<dbReference type="PANTHER" id="PTHR11002:SF76">
    <property type="entry name" value="CARBONIC ANHYDRASE"/>
    <property type="match status" value="1"/>
</dbReference>
<dbReference type="InterPro" id="IPR015892">
    <property type="entry name" value="Carbonic_anhydrase_CS"/>
</dbReference>
<evidence type="ECO:0000256" key="6">
    <source>
        <dbReference type="ARBA" id="ARBA00048348"/>
    </source>
</evidence>
<dbReference type="SUPFAM" id="SSF53056">
    <property type="entry name" value="beta-carbonic anhydrase, cab"/>
    <property type="match status" value="1"/>
</dbReference>
<dbReference type="Proteomes" id="UP000321820">
    <property type="component" value="Chromosome"/>
</dbReference>
<keyword evidence="10" id="KW-1185">Reference proteome</keyword>
<evidence type="ECO:0000256" key="5">
    <source>
        <dbReference type="ARBA" id="ARBA00023239"/>
    </source>
</evidence>
<dbReference type="OrthoDB" id="9769739at2"/>
<dbReference type="Pfam" id="PF00484">
    <property type="entry name" value="Pro_CA"/>
    <property type="match status" value="1"/>
</dbReference>
<dbReference type="PROSITE" id="PS00704">
    <property type="entry name" value="PROK_CO2_ANHYDRASE_1"/>
    <property type="match status" value="1"/>
</dbReference>
<evidence type="ECO:0000256" key="1">
    <source>
        <dbReference type="ARBA" id="ARBA00006217"/>
    </source>
</evidence>
<evidence type="ECO:0000313" key="10">
    <source>
        <dbReference type="Proteomes" id="UP000321820"/>
    </source>
</evidence>
<keyword evidence="4 7" id="KW-0862">Zinc</keyword>
<dbReference type="PANTHER" id="PTHR11002">
    <property type="entry name" value="CARBONIC ANHYDRASE"/>
    <property type="match status" value="1"/>
</dbReference>
<keyword evidence="3 7" id="KW-0479">Metal-binding</keyword>
<evidence type="ECO:0000256" key="7">
    <source>
        <dbReference type="PIRSR" id="PIRSR601765-1"/>
    </source>
</evidence>
<dbReference type="EC" id="4.2.1.1" evidence="2 8"/>
<accession>A0A5B9E8I1</accession>
<evidence type="ECO:0000256" key="8">
    <source>
        <dbReference type="RuleBase" id="RU003956"/>
    </source>
</evidence>
<dbReference type="PROSITE" id="PS00705">
    <property type="entry name" value="PROK_CO2_ANHYDRASE_2"/>
    <property type="match status" value="1"/>
</dbReference>
<dbReference type="AlphaFoldDB" id="A0A5B9E8I1"/>
<evidence type="ECO:0000313" key="9">
    <source>
        <dbReference type="EMBL" id="QEE28503.1"/>
    </source>
</evidence>
<evidence type="ECO:0000256" key="4">
    <source>
        <dbReference type="ARBA" id="ARBA00022833"/>
    </source>
</evidence>
<dbReference type="EMBL" id="CP042806">
    <property type="protein sequence ID" value="QEE28503.1"/>
    <property type="molecule type" value="Genomic_DNA"/>
</dbReference>
<dbReference type="RefSeq" id="WP_147647693.1">
    <property type="nucleotide sequence ID" value="NZ_CP042806.1"/>
</dbReference>
<comment type="similarity">
    <text evidence="1 8">Belongs to the beta-class carbonic anhydrase family.</text>
</comment>
<reference evidence="9 10" key="1">
    <citation type="submission" date="2019-08" db="EMBL/GenBank/DDBJ databases">
        <title>Complete genome sequence of Terriglobus albidus strain ORNL.</title>
        <authorList>
            <person name="Podar M."/>
        </authorList>
    </citation>
    <scope>NUCLEOTIDE SEQUENCE [LARGE SCALE GENOMIC DNA]</scope>
    <source>
        <strain evidence="9 10">ORNL</strain>
    </source>
</reference>
<gene>
    <name evidence="9" type="ORF">FTW19_11125</name>
</gene>
<feature type="binding site" evidence="7">
    <location>
        <position position="101"/>
    </location>
    <ligand>
        <name>Zn(2+)</name>
        <dbReference type="ChEBI" id="CHEBI:29105"/>
    </ligand>
</feature>
<protein>
    <recommendedName>
        <fullName evidence="2 8">Carbonic anhydrase</fullName>
        <ecNumber evidence="2 8">4.2.1.1</ecNumber>
    </recommendedName>
    <alternativeName>
        <fullName evidence="8">Carbonate dehydratase</fullName>
    </alternativeName>
</protein>
<dbReference type="GO" id="GO:0008270">
    <property type="term" value="F:zinc ion binding"/>
    <property type="evidence" value="ECO:0007669"/>
    <property type="project" value="UniProtKB-UniRule"/>
</dbReference>
<feature type="binding site" evidence="7">
    <location>
        <position position="39"/>
    </location>
    <ligand>
        <name>Zn(2+)</name>
        <dbReference type="ChEBI" id="CHEBI:29105"/>
    </ligand>
</feature>
<dbReference type="GO" id="GO:0004089">
    <property type="term" value="F:carbonate dehydratase activity"/>
    <property type="evidence" value="ECO:0007669"/>
    <property type="project" value="UniProtKB-UniRule"/>
</dbReference>
<feature type="binding site" evidence="7">
    <location>
        <position position="41"/>
    </location>
    <ligand>
        <name>Zn(2+)</name>
        <dbReference type="ChEBI" id="CHEBI:29105"/>
    </ligand>
</feature>
<evidence type="ECO:0000256" key="3">
    <source>
        <dbReference type="ARBA" id="ARBA00022723"/>
    </source>
</evidence>